<evidence type="ECO:0000313" key="1">
    <source>
        <dbReference type="EMBL" id="AKV67871.1"/>
    </source>
</evidence>
<dbReference type="AlphaFoldDB" id="A0A0K1S1M4"/>
<gene>
    <name evidence="1" type="ORF">VL20_2825</name>
</gene>
<dbReference type="PATRIC" id="fig|1638788.3.peg.2836"/>
<name>A0A0K1S1M4_9CHRO</name>
<dbReference type="EMBL" id="CP011339">
    <property type="protein sequence ID" value="AKV67871.1"/>
    <property type="molecule type" value="Genomic_DNA"/>
</dbReference>
<sequence>MTINKSAIAVQGEGVKGQKAIAFLMDNRQLTMDNYQPKFLRQ</sequence>
<reference evidence="1 2" key="1">
    <citation type="journal article" date="2016" name="Stand. Genomic Sci.">
        <title>Complete genome sequence and genomic characterization of Microcystis panniformis FACHB 1757 by third-generation sequencing.</title>
        <authorList>
            <person name="Zhang J.Y."/>
            <person name="Guan R."/>
            <person name="Zhang H.J."/>
            <person name="Li H."/>
            <person name="Xiao P."/>
            <person name="Yu G.L."/>
            <person name="Du L."/>
            <person name="Cao D.M."/>
            <person name="Zhu B.C."/>
            <person name="Li R.H."/>
            <person name="Lu Z.H."/>
        </authorList>
    </citation>
    <scope>NUCLEOTIDE SEQUENCE [LARGE SCALE GENOMIC DNA]</scope>
    <source>
        <strain evidence="1 2">FACHB-1757</strain>
    </source>
</reference>
<organism evidence="1 2">
    <name type="scientific">Microcystis panniformis FACHB-1757</name>
    <dbReference type="NCBI Taxonomy" id="1638788"/>
    <lineage>
        <taxon>Bacteria</taxon>
        <taxon>Bacillati</taxon>
        <taxon>Cyanobacteriota</taxon>
        <taxon>Cyanophyceae</taxon>
        <taxon>Oscillatoriophycideae</taxon>
        <taxon>Chroococcales</taxon>
        <taxon>Microcystaceae</taxon>
        <taxon>Microcystis</taxon>
    </lineage>
</organism>
<protein>
    <submittedName>
        <fullName evidence="1">Uncharacterized protein</fullName>
    </submittedName>
</protein>
<proteinExistence type="predicted"/>
<evidence type="ECO:0000313" key="2">
    <source>
        <dbReference type="Proteomes" id="UP000068167"/>
    </source>
</evidence>
<dbReference type="KEGG" id="mpk:VL20_2825"/>
<accession>A0A0K1S1M4</accession>
<keyword evidence="2" id="KW-1185">Reference proteome</keyword>
<dbReference type="Proteomes" id="UP000068167">
    <property type="component" value="Chromosome"/>
</dbReference>